<accession>A0A6J5R5A5</accession>
<evidence type="ECO:0000313" key="3">
    <source>
        <dbReference type="EMBL" id="CAB4187885.1"/>
    </source>
</evidence>
<dbReference type="EMBL" id="LR797119">
    <property type="protein sequence ID" value="CAB4187885.1"/>
    <property type="molecule type" value="Genomic_DNA"/>
</dbReference>
<organism evidence="3">
    <name type="scientific">uncultured Caudovirales phage</name>
    <dbReference type="NCBI Taxonomy" id="2100421"/>
    <lineage>
        <taxon>Viruses</taxon>
        <taxon>Duplodnaviria</taxon>
        <taxon>Heunggongvirae</taxon>
        <taxon>Uroviricota</taxon>
        <taxon>Caudoviricetes</taxon>
        <taxon>Peduoviridae</taxon>
        <taxon>Maltschvirus</taxon>
        <taxon>Maltschvirus maltsch</taxon>
    </lineage>
</organism>
<gene>
    <name evidence="2" type="ORF">UFOVP1012_27</name>
    <name evidence="3" type="ORF">UFOVP1164_22</name>
    <name evidence="4" type="ORF">UFOVP1614_2</name>
    <name evidence="1" type="ORF">UFOVP508_20</name>
</gene>
<protein>
    <recommendedName>
        <fullName evidence="5">CysH 3'-phosphoadenosine 5'-phosphosulfate sulfotransferase (PAPS reductase)/FAD synthetase and related enzymes</fullName>
    </recommendedName>
</protein>
<dbReference type="EMBL" id="LR796494">
    <property type="protein sequence ID" value="CAB4147247.1"/>
    <property type="molecule type" value="Genomic_DNA"/>
</dbReference>
<evidence type="ECO:0008006" key="5">
    <source>
        <dbReference type="Google" id="ProtNLM"/>
    </source>
</evidence>
<evidence type="ECO:0000313" key="1">
    <source>
        <dbReference type="EMBL" id="CAB4147247.1"/>
    </source>
</evidence>
<reference evidence="3" key="1">
    <citation type="submission" date="2020-05" db="EMBL/GenBank/DDBJ databases">
        <authorList>
            <person name="Chiriac C."/>
            <person name="Salcher M."/>
            <person name="Ghai R."/>
            <person name="Kavagutti S V."/>
        </authorList>
    </citation>
    <scope>NUCLEOTIDE SEQUENCE</scope>
</reference>
<evidence type="ECO:0000313" key="4">
    <source>
        <dbReference type="EMBL" id="CAB4219345.1"/>
    </source>
</evidence>
<dbReference type="SUPFAM" id="SSF52402">
    <property type="entry name" value="Adenine nucleotide alpha hydrolases-like"/>
    <property type="match status" value="1"/>
</dbReference>
<sequence>MVNPYEITEPTCISFSGGRTSAYMLYQVLQAHGGKMPDNGIVCFANTGKEEEATLKFVNDCSVNWGVKIHWIEYQDHEDPLFRYKEIDYATASRKGEPFEAIIRKRQYLPNPVTRFCTSELKIRTMACFLKHSGLFDDWSKSEIESHAGWIGLRYDEARRAAKIADKRRIPLFTAGVTVQDISDFWAVQPFNLELPTYKGRTLAGNCDLCFLKPLNQVATLIAEKPERAIWWANMEALALASKPSGATFRKDRPGYASMVKFAADQLSLLDPDEEGIACFCGD</sequence>
<dbReference type="Gene3D" id="3.40.50.620">
    <property type="entry name" value="HUPs"/>
    <property type="match status" value="1"/>
</dbReference>
<dbReference type="EMBL" id="LR797477">
    <property type="protein sequence ID" value="CAB4219345.1"/>
    <property type="molecule type" value="Genomic_DNA"/>
</dbReference>
<name>A0A6J5R5A5_9CAUD</name>
<dbReference type="InterPro" id="IPR014729">
    <property type="entry name" value="Rossmann-like_a/b/a_fold"/>
</dbReference>
<dbReference type="EMBL" id="LR796965">
    <property type="protein sequence ID" value="CAB4178111.1"/>
    <property type="molecule type" value="Genomic_DNA"/>
</dbReference>
<proteinExistence type="predicted"/>
<evidence type="ECO:0000313" key="2">
    <source>
        <dbReference type="EMBL" id="CAB4178111.1"/>
    </source>
</evidence>